<dbReference type="RefSeq" id="WP_304378468.1">
    <property type="nucleotide sequence ID" value="NZ_JAUOZU010000018.1"/>
</dbReference>
<proteinExistence type="inferred from homology"/>
<dbReference type="InterPro" id="IPR036188">
    <property type="entry name" value="FAD/NAD-bd_sf"/>
</dbReference>
<feature type="domain" description="Glucose-methanol-choline oxidoreductase N-terminal" evidence="6">
    <location>
        <begin position="85"/>
        <end position="108"/>
    </location>
</feature>
<evidence type="ECO:0000313" key="8">
    <source>
        <dbReference type="EMBL" id="MDO6966539.1"/>
    </source>
</evidence>
<evidence type="ECO:0000256" key="2">
    <source>
        <dbReference type="ARBA" id="ARBA00010790"/>
    </source>
</evidence>
<protein>
    <submittedName>
        <fullName evidence="8">GMC family oxidoreductase N-terminal domain-containing protein</fullName>
    </submittedName>
</protein>
<dbReference type="SUPFAM" id="SSF51905">
    <property type="entry name" value="FAD/NAD(P)-binding domain"/>
    <property type="match status" value="1"/>
</dbReference>
<evidence type="ECO:0000256" key="3">
    <source>
        <dbReference type="ARBA" id="ARBA00022630"/>
    </source>
</evidence>
<feature type="domain" description="Glucose-methanol-choline oxidoreductase N-terminal" evidence="7">
    <location>
        <begin position="258"/>
        <end position="272"/>
    </location>
</feature>
<evidence type="ECO:0000259" key="7">
    <source>
        <dbReference type="PROSITE" id="PS00624"/>
    </source>
</evidence>
<comment type="caution">
    <text evidence="8">The sequence shown here is derived from an EMBL/GenBank/DDBJ whole genome shotgun (WGS) entry which is preliminary data.</text>
</comment>
<dbReference type="Pfam" id="PF00732">
    <property type="entry name" value="GMC_oxred_N"/>
    <property type="match status" value="1"/>
</dbReference>
<dbReference type="PROSITE" id="PS00624">
    <property type="entry name" value="GMC_OXRED_2"/>
    <property type="match status" value="1"/>
</dbReference>
<evidence type="ECO:0000256" key="1">
    <source>
        <dbReference type="ARBA" id="ARBA00001974"/>
    </source>
</evidence>
<comment type="cofactor">
    <cofactor evidence="1">
        <name>FAD</name>
        <dbReference type="ChEBI" id="CHEBI:57692"/>
    </cofactor>
</comment>
<evidence type="ECO:0000256" key="5">
    <source>
        <dbReference type="RuleBase" id="RU003968"/>
    </source>
</evidence>
<gene>
    <name evidence="8" type="ORF">Q4481_21500</name>
</gene>
<reference evidence="8" key="1">
    <citation type="journal article" date="2015" name="Int. J. Syst. Evol. Microbiol.">
        <title>Rhizobium alvei sp. nov., isolated from a freshwater river.</title>
        <authorList>
            <person name="Sheu S.Y."/>
            <person name="Huang H.W."/>
            <person name="Young C.C."/>
            <person name="Chen W.M."/>
        </authorList>
    </citation>
    <scope>NUCLEOTIDE SEQUENCE</scope>
    <source>
        <strain evidence="8">TNR-22</strain>
    </source>
</reference>
<dbReference type="InterPro" id="IPR007867">
    <property type="entry name" value="GMC_OxRtase_C"/>
</dbReference>
<dbReference type="PANTHER" id="PTHR11552:SF147">
    <property type="entry name" value="CHOLINE DEHYDROGENASE, MITOCHONDRIAL"/>
    <property type="match status" value="1"/>
</dbReference>
<dbReference type="Pfam" id="PF05199">
    <property type="entry name" value="GMC_oxred_C"/>
    <property type="match status" value="1"/>
</dbReference>
<dbReference type="PIRSF" id="PIRSF000137">
    <property type="entry name" value="Alcohol_oxidase"/>
    <property type="match status" value="1"/>
</dbReference>
<dbReference type="EMBL" id="JAUOZU010000018">
    <property type="protein sequence ID" value="MDO6966539.1"/>
    <property type="molecule type" value="Genomic_DNA"/>
</dbReference>
<keyword evidence="9" id="KW-1185">Reference proteome</keyword>
<dbReference type="InterPro" id="IPR000172">
    <property type="entry name" value="GMC_OxRdtase_N"/>
</dbReference>
<organism evidence="8 9">
    <name type="scientific">Rhizobium alvei</name>
    <dbReference type="NCBI Taxonomy" id="1132659"/>
    <lineage>
        <taxon>Bacteria</taxon>
        <taxon>Pseudomonadati</taxon>
        <taxon>Pseudomonadota</taxon>
        <taxon>Alphaproteobacteria</taxon>
        <taxon>Hyphomicrobiales</taxon>
        <taxon>Rhizobiaceae</taxon>
        <taxon>Rhizobium/Agrobacterium group</taxon>
        <taxon>Rhizobium</taxon>
    </lineage>
</organism>
<reference evidence="8" key="2">
    <citation type="submission" date="2023-07" db="EMBL/GenBank/DDBJ databases">
        <authorList>
            <person name="Shen H."/>
        </authorList>
    </citation>
    <scope>NUCLEOTIDE SEQUENCE</scope>
    <source>
        <strain evidence="8">TNR-22</strain>
    </source>
</reference>
<dbReference type="InterPro" id="IPR012132">
    <property type="entry name" value="GMC_OxRdtase"/>
</dbReference>
<dbReference type="PROSITE" id="PS00623">
    <property type="entry name" value="GMC_OXRED_1"/>
    <property type="match status" value="1"/>
</dbReference>
<comment type="similarity">
    <text evidence="2 5">Belongs to the GMC oxidoreductase family.</text>
</comment>
<dbReference type="PANTHER" id="PTHR11552">
    <property type="entry name" value="GLUCOSE-METHANOL-CHOLINE GMC OXIDOREDUCTASE"/>
    <property type="match status" value="1"/>
</dbReference>
<accession>A0ABT8YSA9</accession>
<dbReference type="SUPFAM" id="SSF54373">
    <property type="entry name" value="FAD-linked reductases, C-terminal domain"/>
    <property type="match status" value="1"/>
</dbReference>
<dbReference type="Gene3D" id="3.50.50.60">
    <property type="entry name" value="FAD/NAD(P)-binding domain"/>
    <property type="match status" value="1"/>
</dbReference>
<sequence length="544" mass="59193">MVETLATFDYVIVGAGSAGCVLADYLTRSGRHSVAIIEAGGSDRKLFVQMPLGYGKTFFDRSINWNYRTEPDPGLNGQQDFWPRGKILGGSGSINAMVWIRGDARDFDDWASEGNSGWSYRDVLPVFKDLEDNEAGADTWRGKGGPLHITDQSRRCHPLANRFVAAGVQAGFRHNRDFNGESQEGVGIYQINTKRGLRHSAARAFLRPALKRKNLTLFSEVLATRLVFEGRRVTGIEVERAGIRQFIRARGEVILAAGAVNSPQLLQLSGIGPYAHLASVGIEPRLDSPAVGHHLQDHLGINYVFRARTPTLNQTLGPWWGKARAGIEYLLGGSGPLSLSLNQGGGFVKTRPEAERPNIQLYFQAISTHEAKKGTRPLLYPDPYPGFAIGLSSCRPKARGSILIRSSDPCDAPAIRPNAYGGEGDLEDMLDGVKLIRRIVSQPALSEITDEELAPGKAIVSDEQLIDDFRSRSGTVYHACGTARMGKDPRQSVVDDRLRVHGFSGLRVADASVFPSVVSGNTNAPTMMVAAKASTMILEEADGR</sequence>
<evidence type="ECO:0000256" key="4">
    <source>
        <dbReference type="ARBA" id="ARBA00022827"/>
    </source>
</evidence>
<dbReference type="Gene3D" id="3.30.560.10">
    <property type="entry name" value="Glucose Oxidase, domain 3"/>
    <property type="match status" value="1"/>
</dbReference>
<name>A0ABT8YSA9_9HYPH</name>
<keyword evidence="4 5" id="KW-0274">FAD</keyword>
<keyword evidence="3 5" id="KW-0285">Flavoprotein</keyword>
<evidence type="ECO:0000259" key="6">
    <source>
        <dbReference type="PROSITE" id="PS00623"/>
    </source>
</evidence>
<evidence type="ECO:0000313" key="9">
    <source>
        <dbReference type="Proteomes" id="UP001174932"/>
    </source>
</evidence>
<dbReference type="Proteomes" id="UP001174932">
    <property type="component" value="Unassembled WGS sequence"/>
</dbReference>